<dbReference type="AlphaFoldDB" id="A0A1I5TI50"/>
<gene>
    <name evidence="2" type="ORF">SAMN05660464_4345</name>
</gene>
<keyword evidence="1" id="KW-0732">Signal</keyword>
<keyword evidence="3" id="KW-1185">Reference proteome</keyword>
<dbReference type="OrthoDB" id="5197916at2"/>
<evidence type="ECO:0000256" key="1">
    <source>
        <dbReference type="SAM" id="SignalP"/>
    </source>
</evidence>
<name>A0A1I5TI50_9ACTN</name>
<proteinExistence type="predicted"/>
<evidence type="ECO:0000313" key="3">
    <source>
        <dbReference type="Proteomes" id="UP000198857"/>
    </source>
</evidence>
<dbReference type="EMBL" id="FOWQ01000009">
    <property type="protein sequence ID" value="SFP82723.1"/>
    <property type="molecule type" value="Genomic_DNA"/>
</dbReference>
<sequence length="99" mass="9636">MRASHLATALAAFTAGLAAASLLRRSAARTAPAPAAEPLPAAPAEGVDAVVLAFPRPVVVERPAAPARCGDSGGVTRAGAPCAARATSGGRCHHHPAAA</sequence>
<dbReference type="STRING" id="1523247.SAMN05660464_4345"/>
<accession>A0A1I5TI50</accession>
<feature type="signal peptide" evidence="1">
    <location>
        <begin position="1"/>
        <end position="20"/>
    </location>
</feature>
<dbReference type="Proteomes" id="UP000198857">
    <property type="component" value="Unassembled WGS sequence"/>
</dbReference>
<feature type="chain" id="PRO_5039024541" evidence="1">
    <location>
        <begin position="21"/>
        <end position="99"/>
    </location>
</feature>
<evidence type="ECO:0000313" key="2">
    <source>
        <dbReference type="EMBL" id="SFP82723.1"/>
    </source>
</evidence>
<dbReference type="RefSeq" id="WP_091114626.1">
    <property type="nucleotide sequence ID" value="NZ_FOWQ01000009.1"/>
</dbReference>
<protein>
    <submittedName>
        <fullName evidence="2">Uncharacterized protein</fullName>
    </submittedName>
</protein>
<reference evidence="3" key="1">
    <citation type="submission" date="2016-10" db="EMBL/GenBank/DDBJ databases">
        <authorList>
            <person name="Varghese N."/>
            <person name="Submissions S."/>
        </authorList>
    </citation>
    <scope>NUCLEOTIDE SEQUENCE [LARGE SCALE GENOMIC DNA]</scope>
    <source>
        <strain evidence="3">DSM 44208</strain>
    </source>
</reference>
<organism evidence="2 3">
    <name type="scientific">Geodermatophilus dictyosporus</name>
    <dbReference type="NCBI Taxonomy" id="1523247"/>
    <lineage>
        <taxon>Bacteria</taxon>
        <taxon>Bacillati</taxon>
        <taxon>Actinomycetota</taxon>
        <taxon>Actinomycetes</taxon>
        <taxon>Geodermatophilales</taxon>
        <taxon>Geodermatophilaceae</taxon>
        <taxon>Geodermatophilus</taxon>
    </lineage>
</organism>